<reference evidence="5" key="1">
    <citation type="submission" date="2019-06" db="EMBL/GenBank/DDBJ databases">
        <title>Draft genome sequence of the griseofulvin-producing fungus Xylaria cubensis strain G536.</title>
        <authorList>
            <person name="Mead M.E."/>
            <person name="Raja H.A."/>
            <person name="Steenwyk J.L."/>
            <person name="Knowles S.L."/>
            <person name="Oberlies N.H."/>
            <person name="Rokas A."/>
        </authorList>
    </citation>
    <scope>NUCLEOTIDE SEQUENCE [LARGE SCALE GENOMIC DNA]</scope>
    <source>
        <strain evidence="5">G536</strain>
    </source>
</reference>
<feature type="region of interest" description="Disordered" evidence="1">
    <location>
        <begin position="1"/>
        <end position="32"/>
    </location>
</feature>
<name>A0A553I2F9_9PEZI</name>
<feature type="region of interest" description="Disordered" evidence="1">
    <location>
        <begin position="183"/>
        <end position="232"/>
    </location>
</feature>
<gene>
    <name evidence="4" type="ORF">FHL15_004855</name>
</gene>
<feature type="compositionally biased region" description="Low complexity" evidence="1">
    <location>
        <begin position="573"/>
        <end position="589"/>
    </location>
</feature>
<feature type="compositionally biased region" description="Pro residues" evidence="1">
    <location>
        <begin position="618"/>
        <end position="634"/>
    </location>
</feature>
<organism evidence="4 5">
    <name type="scientific">Xylaria flabelliformis</name>
    <dbReference type="NCBI Taxonomy" id="2512241"/>
    <lineage>
        <taxon>Eukaryota</taxon>
        <taxon>Fungi</taxon>
        <taxon>Dikarya</taxon>
        <taxon>Ascomycota</taxon>
        <taxon>Pezizomycotina</taxon>
        <taxon>Sordariomycetes</taxon>
        <taxon>Xylariomycetidae</taxon>
        <taxon>Xylariales</taxon>
        <taxon>Xylariaceae</taxon>
        <taxon>Xylaria</taxon>
    </lineage>
</organism>
<feature type="region of interest" description="Disordered" evidence="1">
    <location>
        <begin position="573"/>
        <end position="650"/>
    </location>
</feature>
<keyword evidence="5" id="KW-1185">Reference proteome</keyword>
<feature type="transmembrane region" description="Helical" evidence="2">
    <location>
        <begin position="341"/>
        <end position="366"/>
    </location>
</feature>
<protein>
    <recommendedName>
        <fullName evidence="3">DUF7820 domain-containing protein</fullName>
    </recommendedName>
</protein>
<sequence>MGDPRSNGSELDRRSSQRASTRLSNMLGDHDDDDYVLQAMAISDGFRPVEVAQNHNVSHISRPSVSSLEPPVAPAMSPRPSSVSKPPPVHESFSLPYSRSERSPARLSGASTDSPIMAAETPYEGPSGPSHPYQMYPQDVRLARTASLATTSTAPISERSYNGPGRPTHPYGIYPQNVATGIEESDTPSPQREINVGFPGTSSDYQRRLGPDGEEAADMIGPDGHTEQLPPYTRYPTEAYAQKALGLSIAQPALPSSSSQQNLEIPGAGGIGLATRNPEFSSTEDLNQASSPQSRRSIRSFASEASHHSINTAALAVTNEKREPNWKVAARRKVWGVVPCWAVVLGVIVLVMLGVVVGTVIGTVYVSHLNKNADRNKPPYPDTSSTPGFVLLPTVPPGLPPLAEGPYSLPLMGPRYSNTCFQDPSQGRAWNCDAIMSQLTMSIHRRLNADELTAYTLDFAYNQSYTLDSNVYTYGVQPPRISDQQLKLVNDTFERSRGAAWAFALPYNKTVILPEEFLTPNSSSDEVKRRMMFGFDFRRKGLAQTGEKPWICTWPGTLLEVFIYAGQNSSYKFPSPSSDSTSASNSPLPTDSPTRDQGFTGYHREARGQPYDGHEFPHTPPPPSPTSSSSPPPASSTTPQSSSTDVPDYFKWPPLPPPLFPPYPRVIKVEERRNSQVDGPTPVCRQVEIIDKGVPALPVRNKKGEPVEIQIAEVAADNEKKESSYYLRRSPDQHLWNRDDGSSEGNELSDCGCIWWIT</sequence>
<keyword evidence="2" id="KW-1133">Transmembrane helix</keyword>
<keyword evidence="2" id="KW-0472">Membrane</keyword>
<dbReference type="Pfam" id="PF25130">
    <property type="entry name" value="DUF7820"/>
    <property type="match status" value="1"/>
</dbReference>
<dbReference type="PANTHER" id="PTHR42078:SF1">
    <property type="entry name" value="GLUCAN 1, 4-ALPHA-GLUCOSIDASE"/>
    <property type="match status" value="1"/>
</dbReference>
<evidence type="ECO:0000313" key="5">
    <source>
        <dbReference type="Proteomes" id="UP000319160"/>
    </source>
</evidence>
<feature type="region of interest" description="Disordered" evidence="1">
    <location>
        <begin position="257"/>
        <end position="305"/>
    </location>
</feature>
<evidence type="ECO:0000259" key="3">
    <source>
        <dbReference type="Pfam" id="PF25130"/>
    </source>
</evidence>
<dbReference type="STRING" id="2512241.A0A553I2F9"/>
<dbReference type="InterPro" id="IPR056722">
    <property type="entry name" value="DUF7820"/>
</dbReference>
<dbReference type="AlphaFoldDB" id="A0A553I2F9"/>
<feature type="compositionally biased region" description="Polar residues" evidence="1">
    <location>
        <begin position="57"/>
        <end position="67"/>
    </location>
</feature>
<dbReference type="Proteomes" id="UP000319160">
    <property type="component" value="Unassembled WGS sequence"/>
</dbReference>
<keyword evidence="2" id="KW-0812">Transmembrane</keyword>
<feature type="region of interest" description="Disordered" evidence="1">
    <location>
        <begin position="57"/>
        <end position="131"/>
    </location>
</feature>
<evidence type="ECO:0000256" key="2">
    <source>
        <dbReference type="SAM" id="Phobius"/>
    </source>
</evidence>
<feature type="compositionally biased region" description="Basic and acidic residues" evidence="1">
    <location>
        <begin position="602"/>
        <end position="617"/>
    </location>
</feature>
<feature type="compositionally biased region" description="Low complexity" evidence="1">
    <location>
        <begin position="635"/>
        <end position="644"/>
    </location>
</feature>
<dbReference type="OrthoDB" id="5384459at2759"/>
<accession>A0A553I2F9</accession>
<dbReference type="EMBL" id="VFLP01000023">
    <property type="protein sequence ID" value="TRX94388.1"/>
    <property type="molecule type" value="Genomic_DNA"/>
</dbReference>
<feature type="compositionally biased region" description="Polar residues" evidence="1">
    <location>
        <begin position="278"/>
        <end position="295"/>
    </location>
</feature>
<evidence type="ECO:0000313" key="4">
    <source>
        <dbReference type="EMBL" id="TRX94388.1"/>
    </source>
</evidence>
<dbReference type="PANTHER" id="PTHR42078">
    <property type="entry name" value="GLUCAN 1, 4-ALPHA-GLUCOSIDASE"/>
    <property type="match status" value="1"/>
</dbReference>
<proteinExistence type="predicted"/>
<comment type="caution">
    <text evidence="4">The sequence shown here is derived from an EMBL/GenBank/DDBJ whole genome shotgun (WGS) entry which is preliminary data.</text>
</comment>
<evidence type="ECO:0000256" key="1">
    <source>
        <dbReference type="SAM" id="MobiDB-lite"/>
    </source>
</evidence>
<feature type="domain" description="DUF7820" evidence="3">
    <location>
        <begin position="389"/>
        <end position="756"/>
    </location>
</feature>